<feature type="region of interest" description="Disordered" evidence="1">
    <location>
        <begin position="45"/>
        <end position="64"/>
    </location>
</feature>
<accession>A0ABD2PJX8</accession>
<organism evidence="2 3">
    <name type="scientific">Cichlidogyrus casuarinus</name>
    <dbReference type="NCBI Taxonomy" id="1844966"/>
    <lineage>
        <taxon>Eukaryota</taxon>
        <taxon>Metazoa</taxon>
        <taxon>Spiralia</taxon>
        <taxon>Lophotrochozoa</taxon>
        <taxon>Platyhelminthes</taxon>
        <taxon>Monogenea</taxon>
        <taxon>Monopisthocotylea</taxon>
        <taxon>Dactylogyridea</taxon>
        <taxon>Ancyrocephalidae</taxon>
        <taxon>Cichlidogyrus</taxon>
    </lineage>
</organism>
<evidence type="ECO:0000313" key="2">
    <source>
        <dbReference type="EMBL" id="KAL3307248.1"/>
    </source>
</evidence>
<comment type="caution">
    <text evidence="2">The sequence shown here is derived from an EMBL/GenBank/DDBJ whole genome shotgun (WGS) entry which is preliminary data.</text>
</comment>
<dbReference type="AlphaFoldDB" id="A0ABD2PJX8"/>
<feature type="compositionally biased region" description="Polar residues" evidence="1">
    <location>
        <begin position="55"/>
        <end position="64"/>
    </location>
</feature>
<evidence type="ECO:0000313" key="3">
    <source>
        <dbReference type="Proteomes" id="UP001626550"/>
    </source>
</evidence>
<gene>
    <name evidence="2" type="ORF">Ciccas_014243</name>
</gene>
<protein>
    <submittedName>
        <fullName evidence="2">Uncharacterized protein</fullName>
    </submittedName>
</protein>
<name>A0ABD2PJX8_9PLAT</name>
<sequence length="64" mass="7176">MMSNVDCCQVRLLDDYNGLFGLMPGTRNVLCILKRPPEPRSYKITLEATDGDSVESLSSQVRQN</sequence>
<reference evidence="2 3" key="1">
    <citation type="submission" date="2024-11" db="EMBL/GenBank/DDBJ databases">
        <title>Adaptive evolution of stress response genes in parasites aligns with host niche diversity.</title>
        <authorList>
            <person name="Hahn C."/>
            <person name="Resl P."/>
        </authorList>
    </citation>
    <scope>NUCLEOTIDE SEQUENCE [LARGE SCALE GENOMIC DNA]</scope>
    <source>
        <strain evidence="2">EGGRZ-B1_66</strain>
        <tissue evidence="2">Body</tissue>
    </source>
</reference>
<proteinExistence type="predicted"/>
<dbReference type="Proteomes" id="UP001626550">
    <property type="component" value="Unassembled WGS sequence"/>
</dbReference>
<keyword evidence="3" id="KW-1185">Reference proteome</keyword>
<evidence type="ECO:0000256" key="1">
    <source>
        <dbReference type="SAM" id="MobiDB-lite"/>
    </source>
</evidence>
<dbReference type="EMBL" id="JBJKFK010007877">
    <property type="protein sequence ID" value="KAL3307248.1"/>
    <property type="molecule type" value="Genomic_DNA"/>
</dbReference>